<accession>A0A5M9MF95</accession>
<protein>
    <recommendedName>
        <fullName evidence="2">RRM domain-containing protein</fullName>
    </recommendedName>
</protein>
<name>A0A5M9MF95_9EURO</name>
<comment type="caution">
    <text evidence="3">The sequence shown here is derived from an EMBL/GenBank/DDBJ whole genome shotgun (WGS) entry which is preliminary data.</text>
</comment>
<evidence type="ECO:0000259" key="2">
    <source>
        <dbReference type="PROSITE" id="PS50102"/>
    </source>
</evidence>
<dbReference type="AlphaFoldDB" id="A0A5M9MF95"/>
<dbReference type="Proteomes" id="UP000324241">
    <property type="component" value="Unassembled WGS sequence"/>
</dbReference>
<keyword evidence="1" id="KW-0694">RNA-binding</keyword>
<feature type="domain" description="RRM" evidence="2">
    <location>
        <begin position="58"/>
        <end position="135"/>
    </location>
</feature>
<dbReference type="InterPro" id="IPR000504">
    <property type="entry name" value="RRM_dom"/>
</dbReference>
<dbReference type="SMART" id="SM00360">
    <property type="entry name" value="RRM"/>
    <property type="match status" value="1"/>
</dbReference>
<dbReference type="SUPFAM" id="SSF54928">
    <property type="entry name" value="RNA-binding domain, RBD"/>
    <property type="match status" value="1"/>
</dbReference>
<dbReference type="PROSITE" id="PS50102">
    <property type="entry name" value="RRM"/>
    <property type="match status" value="1"/>
</dbReference>
<dbReference type="GO" id="GO:0003723">
    <property type="term" value="F:RNA binding"/>
    <property type="evidence" value="ECO:0007669"/>
    <property type="project" value="UniProtKB-UniRule"/>
</dbReference>
<dbReference type="InterPro" id="IPR035979">
    <property type="entry name" value="RBD_domain_sf"/>
</dbReference>
<dbReference type="GeneID" id="54329766"/>
<dbReference type="EMBL" id="QUQM01000007">
    <property type="protein sequence ID" value="KAA8645645.1"/>
    <property type="molecule type" value="Genomic_DNA"/>
</dbReference>
<evidence type="ECO:0000313" key="4">
    <source>
        <dbReference type="Proteomes" id="UP000324241"/>
    </source>
</evidence>
<evidence type="ECO:0000256" key="1">
    <source>
        <dbReference type="PROSITE-ProRule" id="PRU00176"/>
    </source>
</evidence>
<sequence>MTNQVSPDSANSSFSPVPHYHLVPFIPQFPHYLKVSQYSMPLTPLTNENAQDFLPREARIFVGNLPVWLEHDEMVQSLRDIFSRFGPCYIKFREHMSKPSAFVQFPEEYQAGEAIQHNRQIFLEGRPLRIEPANGRVPQQGQMPAPGYEYYPFAGPQMPVPGYEYNHYFAPPPVYYNSYGKDTDGRWGQDQGWF</sequence>
<gene>
    <name evidence="3" type="ORF">ATNIH1004_007064</name>
</gene>
<dbReference type="VEuPathDB" id="FungiDB:EYZ11_002472"/>
<reference evidence="3 4" key="1">
    <citation type="submission" date="2019-08" db="EMBL/GenBank/DDBJ databases">
        <title>The genome sequence of a newly discovered highly antifungal drug resistant Aspergillus species, Aspergillus tanneri NIH 1004.</title>
        <authorList>
            <person name="Mounaud S."/>
            <person name="Singh I."/>
            <person name="Joardar V."/>
            <person name="Pakala S."/>
            <person name="Pakala S."/>
            <person name="Venepally P."/>
            <person name="Chung J.K."/>
            <person name="Losada L."/>
            <person name="Nierman W.C."/>
        </authorList>
    </citation>
    <scope>NUCLEOTIDE SEQUENCE [LARGE SCALE GENOMIC DNA]</scope>
    <source>
        <strain evidence="3 4">NIH1004</strain>
    </source>
</reference>
<proteinExistence type="predicted"/>
<dbReference type="Pfam" id="PF00076">
    <property type="entry name" value="RRM_1"/>
    <property type="match status" value="1"/>
</dbReference>
<evidence type="ECO:0000313" key="3">
    <source>
        <dbReference type="EMBL" id="KAA8645645.1"/>
    </source>
</evidence>
<dbReference type="Gene3D" id="3.30.70.330">
    <property type="match status" value="1"/>
</dbReference>
<dbReference type="InterPro" id="IPR012677">
    <property type="entry name" value="Nucleotide-bd_a/b_plait_sf"/>
</dbReference>
<dbReference type="OrthoDB" id="410044at2759"/>
<dbReference type="RefSeq" id="XP_033425006.1">
    <property type="nucleotide sequence ID" value="XM_033571691.1"/>
</dbReference>
<organism evidence="3 4">
    <name type="scientific">Aspergillus tanneri</name>
    <dbReference type="NCBI Taxonomy" id="1220188"/>
    <lineage>
        <taxon>Eukaryota</taxon>
        <taxon>Fungi</taxon>
        <taxon>Dikarya</taxon>
        <taxon>Ascomycota</taxon>
        <taxon>Pezizomycotina</taxon>
        <taxon>Eurotiomycetes</taxon>
        <taxon>Eurotiomycetidae</taxon>
        <taxon>Eurotiales</taxon>
        <taxon>Aspergillaceae</taxon>
        <taxon>Aspergillus</taxon>
        <taxon>Aspergillus subgen. Circumdati</taxon>
    </lineage>
</organism>